<sequence>MGRFSYCFYNGYLCFVFILIAMTFTYQICDFFSDEIAEIWTTVIFSAPAIIWSIYDCLPKEQQRQTASGFIWNRYFLAGLVLAVNFALPANNVIGLLGKKYFIILTIIIGLCHLLFVISICEHFACHHQYFRLSFPKDSKITNLQLFGLILFHILLVLAFLWIFRICPEYISNTQRYKHNTCLRVACHLINIMSIPLNYCALLAWNSKKLNFKGIHPVTKRRWVGVMKKDKKGEWVVDVEPEDHRIFVV</sequence>
<name>A0A2G5VAE9_9PELO</name>
<dbReference type="EMBL" id="PDUG01000002">
    <property type="protein sequence ID" value="PIC48720.1"/>
    <property type="molecule type" value="Genomic_DNA"/>
</dbReference>
<dbReference type="AlphaFoldDB" id="A0A2G5VAE9"/>
<organism evidence="2 3">
    <name type="scientific">Caenorhabditis nigoni</name>
    <dbReference type="NCBI Taxonomy" id="1611254"/>
    <lineage>
        <taxon>Eukaryota</taxon>
        <taxon>Metazoa</taxon>
        <taxon>Ecdysozoa</taxon>
        <taxon>Nematoda</taxon>
        <taxon>Chromadorea</taxon>
        <taxon>Rhabditida</taxon>
        <taxon>Rhabditina</taxon>
        <taxon>Rhabditomorpha</taxon>
        <taxon>Rhabditoidea</taxon>
        <taxon>Rhabditidae</taxon>
        <taxon>Peloderinae</taxon>
        <taxon>Caenorhabditis</taxon>
    </lineage>
</organism>
<evidence type="ECO:0000313" key="2">
    <source>
        <dbReference type="EMBL" id="PIC48720.1"/>
    </source>
</evidence>
<dbReference type="Proteomes" id="UP000230233">
    <property type="component" value="Chromosome II"/>
</dbReference>
<dbReference type="OrthoDB" id="5849631at2759"/>
<gene>
    <name evidence="2" type="primary">Cnig_chr_II.g7594</name>
    <name evidence="2" type="ORF">B9Z55_007594</name>
</gene>
<protein>
    <submittedName>
        <fullName evidence="2">Uncharacterized protein</fullName>
    </submittedName>
</protein>
<feature type="transmembrane region" description="Helical" evidence="1">
    <location>
        <begin position="39"/>
        <end position="58"/>
    </location>
</feature>
<keyword evidence="1" id="KW-0812">Transmembrane</keyword>
<evidence type="ECO:0000313" key="3">
    <source>
        <dbReference type="Proteomes" id="UP000230233"/>
    </source>
</evidence>
<feature type="transmembrane region" description="Helical" evidence="1">
    <location>
        <begin position="7"/>
        <end position="27"/>
    </location>
</feature>
<accession>A0A2G5VAE9</accession>
<proteinExistence type="predicted"/>
<keyword evidence="1" id="KW-0472">Membrane</keyword>
<dbReference type="PANTHER" id="PTHR31847">
    <property type="entry name" value="PROTEIN CBG10327"/>
    <property type="match status" value="1"/>
</dbReference>
<feature type="transmembrane region" description="Helical" evidence="1">
    <location>
        <begin position="146"/>
        <end position="163"/>
    </location>
</feature>
<comment type="caution">
    <text evidence="2">The sequence shown here is derived from an EMBL/GenBank/DDBJ whole genome shotgun (WGS) entry which is preliminary data.</text>
</comment>
<reference evidence="3" key="1">
    <citation type="submission" date="2017-10" db="EMBL/GenBank/DDBJ databases">
        <title>Rapid genome shrinkage in a self-fertile nematode reveals novel sperm competition proteins.</title>
        <authorList>
            <person name="Yin D."/>
            <person name="Schwarz E.M."/>
            <person name="Thomas C.G."/>
            <person name="Felde R.L."/>
            <person name="Korf I.F."/>
            <person name="Cutter A.D."/>
            <person name="Schartner C.M."/>
            <person name="Ralston E.J."/>
            <person name="Meyer B.J."/>
            <person name="Haag E.S."/>
        </authorList>
    </citation>
    <scope>NUCLEOTIDE SEQUENCE [LARGE SCALE GENOMIC DNA]</scope>
    <source>
        <strain evidence="3">JU1422</strain>
    </source>
</reference>
<keyword evidence="1" id="KW-1133">Transmembrane helix</keyword>
<evidence type="ECO:0000256" key="1">
    <source>
        <dbReference type="SAM" id="Phobius"/>
    </source>
</evidence>
<feature type="transmembrane region" description="Helical" evidence="1">
    <location>
        <begin position="183"/>
        <end position="205"/>
    </location>
</feature>
<dbReference type="PANTHER" id="PTHR31847:SF1">
    <property type="entry name" value="DUF1084 DOMAIN-CONTAINING PROTEIN-RELATED"/>
    <property type="match status" value="1"/>
</dbReference>
<feature type="transmembrane region" description="Helical" evidence="1">
    <location>
        <begin position="70"/>
        <end position="89"/>
    </location>
</feature>
<keyword evidence="3" id="KW-1185">Reference proteome</keyword>
<feature type="transmembrane region" description="Helical" evidence="1">
    <location>
        <begin position="101"/>
        <end position="125"/>
    </location>
</feature>